<evidence type="ECO:0000313" key="2">
    <source>
        <dbReference type="Proteomes" id="UP000182725"/>
    </source>
</evidence>
<evidence type="ECO:0000313" key="1">
    <source>
        <dbReference type="EMBL" id="SEE82539.1"/>
    </source>
</evidence>
<organism evidence="1 2">
    <name type="scientific">Arthrobacter alpinus</name>
    <dbReference type="NCBI Taxonomy" id="656366"/>
    <lineage>
        <taxon>Bacteria</taxon>
        <taxon>Bacillati</taxon>
        <taxon>Actinomycetota</taxon>
        <taxon>Actinomycetes</taxon>
        <taxon>Micrococcales</taxon>
        <taxon>Micrococcaceae</taxon>
        <taxon>Arthrobacter</taxon>
    </lineage>
</organism>
<accession>A0A1H5LZQ3</accession>
<evidence type="ECO:0008006" key="3">
    <source>
        <dbReference type="Google" id="ProtNLM"/>
    </source>
</evidence>
<dbReference type="EMBL" id="FNTV01000001">
    <property type="protein sequence ID" value="SEE82539.1"/>
    <property type="molecule type" value="Genomic_DNA"/>
</dbReference>
<dbReference type="RefSeq" id="WP_074711977.1">
    <property type="nucleotide sequence ID" value="NZ_FNTV01000001.1"/>
</dbReference>
<dbReference type="Proteomes" id="UP000182725">
    <property type="component" value="Unassembled WGS sequence"/>
</dbReference>
<reference evidence="1 2" key="1">
    <citation type="submission" date="2016-10" db="EMBL/GenBank/DDBJ databases">
        <authorList>
            <person name="de Groot N.N."/>
        </authorList>
    </citation>
    <scope>NUCLEOTIDE SEQUENCE [LARGE SCALE GENOMIC DNA]</scope>
    <source>
        <strain evidence="1 2">DSM 22274</strain>
    </source>
</reference>
<protein>
    <recommendedName>
        <fullName evidence="3">Head-to-tail stopper</fullName>
    </recommendedName>
</protein>
<dbReference type="AlphaFoldDB" id="A0A1H5LZQ3"/>
<sequence>MIFSESVQVVDPSWVDDRGTPRPDFDSPVSVTPIDGCSVQPGASSEDLQNRTQNTIRWTVFIKRIVPVGDHVAVVFDGVRYSLSGSAAYWKSPSGAVSNTTLQLVDWEG</sequence>
<gene>
    <name evidence="1" type="ORF">SAMN04489740_2687</name>
</gene>
<name>A0A1H5LZQ3_9MICC</name>
<proteinExistence type="predicted"/>